<dbReference type="OrthoDB" id="8002559at2"/>
<reference evidence="1" key="1">
    <citation type="submission" date="2019-03" db="EMBL/GenBank/DDBJ databases">
        <title>Afifella sp. nov., isolated from activated sludge.</title>
        <authorList>
            <person name="Li Q."/>
            <person name="Liu Y."/>
        </authorList>
    </citation>
    <scope>NUCLEOTIDE SEQUENCE</scope>
    <source>
        <strain evidence="1">L72</strain>
    </source>
</reference>
<keyword evidence="2" id="KW-1185">Reference proteome</keyword>
<evidence type="ECO:0000313" key="1">
    <source>
        <dbReference type="EMBL" id="MYZ49233.1"/>
    </source>
</evidence>
<evidence type="ECO:0000313" key="2">
    <source>
        <dbReference type="Proteomes" id="UP000773614"/>
    </source>
</evidence>
<accession>A0A964WUP4</accession>
<dbReference type="AlphaFoldDB" id="A0A964WUP4"/>
<protein>
    <submittedName>
        <fullName evidence="1">Uncharacterized protein</fullName>
    </submittedName>
</protein>
<sequence length="127" mass="14050">MRIVALVLATIPLAGFDSVDALRFLHGRWQGAAATLTINADTMQANSDPERPFDWKPFRVRNVTPPWLVFLIGEDVYIVTMVPDPDEISVFVGGRPVTLRRIGKARGHWNGSERAPFPAEAKEPAGQ</sequence>
<name>A0A964WUP4_9HYPH</name>
<dbReference type="Proteomes" id="UP000773614">
    <property type="component" value="Unassembled WGS sequence"/>
</dbReference>
<dbReference type="EMBL" id="SPKJ01000065">
    <property type="protein sequence ID" value="MYZ49233.1"/>
    <property type="molecule type" value="Genomic_DNA"/>
</dbReference>
<gene>
    <name evidence="1" type="ORF">E4O86_16095</name>
</gene>
<comment type="caution">
    <text evidence="1">The sequence shown here is derived from an EMBL/GenBank/DDBJ whole genome shotgun (WGS) entry which is preliminary data.</text>
</comment>
<proteinExistence type="predicted"/>
<organism evidence="1 2">
    <name type="scientific">Propylenella binzhouense</name>
    <dbReference type="NCBI Taxonomy" id="2555902"/>
    <lineage>
        <taxon>Bacteria</taxon>
        <taxon>Pseudomonadati</taxon>
        <taxon>Pseudomonadota</taxon>
        <taxon>Alphaproteobacteria</taxon>
        <taxon>Hyphomicrobiales</taxon>
        <taxon>Propylenellaceae</taxon>
        <taxon>Propylenella</taxon>
    </lineage>
</organism>